<protein>
    <submittedName>
        <fullName evidence="3">Zinc metallochaperone AztD</fullName>
    </submittedName>
</protein>
<reference evidence="4" key="1">
    <citation type="submission" date="2023-07" db="EMBL/GenBank/DDBJ databases">
        <title>30 novel species of actinomycetes from the DSMZ collection.</title>
        <authorList>
            <person name="Nouioui I."/>
        </authorList>
    </citation>
    <scope>NUCLEOTIDE SEQUENCE [LARGE SCALE GENOMIC DNA]</scope>
    <source>
        <strain evidence="4">DSM 44938</strain>
    </source>
</reference>
<organism evidence="3 4">
    <name type="scientific">Streptomyces litchfieldiae</name>
    <dbReference type="NCBI Taxonomy" id="3075543"/>
    <lineage>
        <taxon>Bacteria</taxon>
        <taxon>Bacillati</taxon>
        <taxon>Actinomycetota</taxon>
        <taxon>Actinomycetes</taxon>
        <taxon>Kitasatosporales</taxon>
        <taxon>Streptomycetaceae</taxon>
        <taxon>Streptomyces</taxon>
    </lineage>
</organism>
<dbReference type="Proteomes" id="UP001183246">
    <property type="component" value="Unassembled WGS sequence"/>
</dbReference>
<proteinExistence type="predicted"/>
<dbReference type="InterPro" id="IPR051200">
    <property type="entry name" value="Host-pathogen_enzymatic-act"/>
</dbReference>
<dbReference type="PANTHER" id="PTHR47197:SF3">
    <property type="entry name" value="DIHYDRO-HEME D1 DEHYDROGENASE"/>
    <property type="match status" value="1"/>
</dbReference>
<feature type="chain" id="PRO_5045567346" evidence="2">
    <location>
        <begin position="32"/>
        <end position="405"/>
    </location>
</feature>
<dbReference type="InterPro" id="IPR047697">
    <property type="entry name" value="AztD-like"/>
</dbReference>
<dbReference type="SUPFAM" id="SSF50969">
    <property type="entry name" value="YVTN repeat-like/Quinoprotein amine dehydrogenase"/>
    <property type="match status" value="1"/>
</dbReference>
<evidence type="ECO:0000256" key="1">
    <source>
        <dbReference type="SAM" id="MobiDB-lite"/>
    </source>
</evidence>
<dbReference type="PROSITE" id="PS51257">
    <property type="entry name" value="PROKAR_LIPOPROTEIN"/>
    <property type="match status" value="1"/>
</dbReference>
<gene>
    <name evidence="3" type="primary">aztD</name>
    <name evidence="3" type="ORF">RM590_15445</name>
</gene>
<dbReference type="InterPro" id="IPR015943">
    <property type="entry name" value="WD40/YVTN_repeat-like_dom_sf"/>
</dbReference>
<sequence length="405" mass="43164">MHSPRQRARRTRRTAALSTLTATLIALSACGSDDSDDSGEPAASEPSQTPAASVANPIVVTYDGGLYVIDGETYEIAEDIPLDGFNRLNAAGDDRHVMVSTSAGFRVLDAAGAALTDVQFEGAEPGHVVRHAGRTVLFSDGTGEVTSFDPDHLGDGMPETETYTAAAPHHGVAIELANGELVVTLGTEEERTGIIVLDENREEIARNEDCPGVHGEATAQDEAVVIGCEDGVLIYRDGAITKVDSPTEYGRVGNQAGTDASPIVLGDYKQDADAELERPEQISLIDTRTATLTRVDLGTSYTFRSLARGPEGEALVLGTDGQIHVIDPESAEVVDTIPVIEEEWREPLEWQQPRPAIFVRDHTAYVTDPAAKELHAVDLESGEVVNTVSLPEVPNELSGVVAQQH</sequence>
<name>A0ABU2MQU3_9ACTN</name>
<accession>A0ABU2MQU3</accession>
<dbReference type="EMBL" id="JAVREL010000008">
    <property type="protein sequence ID" value="MDT0344001.1"/>
    <property type="molecule type" value="Genomic_DNA"/>
</dbReference>
<evidence type="ECO:0000313" key="3">
    <source>
        <dbReference type="EMBL" id="MDT0344001.1"/>
    </source>
</evidence>
<dbReference type="Gene3D" id="2.130.10.10">
    <property type="entry name" value="YVTN repeat-like/Quinoprotein amine dehydrogenase"/>
    <property type="match status" value="2"/>
</dbReference>
<feature type="region of interest" description="Disordered" evidence="1">
    <location>
        <begin position="31"/>
        <end position="51"/>
    </location>
</feature>
<dbReference type="InterPro" id="IPR011044">
    <property type="entry name" value="Quino_amine_DH_bsu"/>
</dbReference>
<comment type="caution">
    <text evidence="3">The sequence shown here is derived from an EMBL/GenBank/DDBJ whole genome shotgun (WGS) entry which is preliminary data.</text>
</comment>
<evidence type="ECO:0000313" key="4">
    <source>
        <dbReference type="Proteomes" id="UP001183246"/>
    </source>
</evidence>
<keyword evidence="2" id="KW-0732">Signal</keyword>
<keyword evidence="4" id="KW-1185">Reference proteome</keyword>
<feature type="signal peptide" evidence="2">
    <location>
        <begin position="1"/>
        <end position="31"/>
    </location>
</feature>
<evidence type="ECO:0000256" key="2">
    <source>
        <dbReference type="SAM" id="SignalP"/>
    </source>
</evidence>
<dbReference type="PANTHER" id="PTHR47197">
    <property type="entry name" value="PROTEIN NIRF"/>
    <property type="match status" value="1"/>
</dbReference>
<dbReference type="RefSeq" id="WP_311705136.1">
    <property type="nucleotide sequence ID" value="NZ_JAVREL010000008.1"/>
</dbReference>
<dbReference type="NCBIfam" id="NF038015">
    <property type="entry name" value="AztD"/>
    <property type="match status" value="1"/>
</dbReference>